<protein>
    <submittedName>
        <fullName evidence="2">Uncharacterized protein</fullName>
    </submittedName>
</protein>
<sequence length="54" mass="6277">MNDKEKAAKLLYVAEQESRKLDLLLAKAKKQEETLKKIEEEKQINKHKSGNPKI</sequence>
<name>A0ABM8JM12_9MOLU</name>
<dbReference type="EMBL" id="AP028955">
    <property type="protein sequence ID" value="BET38335.1"/>
    <property type="molecule type" value="Genomic_DNA"/>
</dbReference>
<evidence type="ECO:0000256" key="1">
    <source>
        <dbReference type="SAM" id="Coils"/>
    </source>
</evidence>
<dbReference type="RefSeq" id="WP_353306991.1">
    <property type="nucleotide sequence ID" value="NZ_AP028955.1"/>
</dbReference>
<proteinExistence type="predicted"/>
<keyword evidence="3" id="KW-1185">Reference proteome</keyword>
<organism evidence="2 3">
    <name type="scientific">Spiroplasma ixodetis</name>
    <dbReference type="NCBI Taxonomy" id="2141"/>
    <lineage>
        <taxon>Bacteria</taxon>
        <taxon>Bacillati</taxon>
        <taxon>Mycoplasmatota</taxon>
        <taxon>Mollicutes</taxon>
        <taxon>Entomoplasmatales</taxon>
        <taxon>Spiroplasmataceae</taxon>
        <taxon>Spiroplasma</taxon>
    </lineage>
</organism>
<dbReference type="Proteomes" id="UP001473424">
    <property type="component" value="Chromosome"/>
</dbReference>
<evidence type="ECO:0000313" key="2">
    <source>
        <dbReference type="EMBL" id="BET38335.1"/>
    </source>
</evidence>
<keyword evidence="1" id="KW-0175">Coiled coil</keyword>
<reference evidence="3" key="1">
    <citation type="journal article" date="2024" name="FEMS Microbiol. Lett.">
        <title>Genomic insights into Spiroplasma endosymbionts that induce male-killing and protective phenotypes in the pea aphid.</title>
        <authorList>
            <person name="Arai H."/>
            <person name="Legeai F."/>
            <person name="Kageyama D."/>
            <person name="Sugio A."/>
            <person name="Simon J.C."/>
        </authorList>
    </citation>
    <scope>NUCLEOTIDE SEQUENCE [LARGE SCALE GENOMIC DNA]</scope>
    <source>
        <strain evidence="3">sAp269</strain>
    </source>
</reference>
<feature type="coiled-coil region" evidence="1">
    <location>
        <begin position="14"/>
        <end position="48"/>
    </location>
</feature>
<evidence type="ECO:0000313" key="3">
    <source>
        <dbReference type="Proteomes" id="UP001473424"/>
    </source>
</evidence>
<accession>A0ABM8JM12</accession>
<gene>
    <name evidence="2" type="ORF">SAP269_09240</name>
</gene>